<accession>A0AA40DQ41</accession>
<dbReference type="EMBL" id="JAUKUA010000005">
    <property type="protein sequence ID" value="KAK0711979.1"/>
    <property type="molecule type" value="Genomic_DNA"/>
</dbReference>
<evidence type="ECO:0000313" key="1">
    <source>
        <dbReference type="EMBL" id="KAK0711979.1"/>
    </source>
</evidence>
<organism evidence="1 2">
    <name type="scientific">Lasiosphaeris hirsuta</name>
    <dbReference type="NCBI Taxonomy" id="260670"/>
    <lineage>
        <taxon>Eukaryota</taxon>
        <taxon>Fungi</taxon>
        <taxon>Dikarya</taxon>
        <taxon>Ascomycota</taxon>
        <taxon>Pezizomycotina</taxon>
        <taxon>Sordariomycetes</taxon>
        <taxon>Sordariomycetidae</taxon>
        <taxon>Sordariales</taxon>
        <taxon>Lasiosphaeriaceae</taxon>
        <taxon>Lasiosphaeris</taxon>
    </lineage>
</organism>
<dbReference type="AlphaFoldDB" id="A0AA40DQ41"/>
<proteinExistence type="predicted"/>
<comment type="caution">
    <text evidence="1">The sequence shown here is derived from an EMBL/GenBank/DDBJ whole genome shotgun (WGS) entry which is preliminary data.</text>
</comment>
<gene>
    <name evidence="1" type="ORF">B0H67DRAFT_602579</name>
</gene>
<evidence type="ECO:0000313" key="2">
    <source>
        <dbReference type="Proteomes" id="UP001172102"/>
    </source>
</evidence>
<reference evidence="1" key="1">
    <citation type="submission" date="2023-06" db="EMBL/GenBank/DDBJ databases">
        <title>Genome-scale phylogeny and comparative genomics of the fungal order Sordariales.</title>
        <authorList>
            <consortium name="Lawrence Berkeley National Laboratory"/>
            <person name="Hensen N."/>
            <person name="Bonometti L."/>
            <person name="Westerberg I."/>
            <person name="Brannstrom I.O."/>
            <person name="Guillou S."/>
            <person name="Cros-Aarteil S."/>
            <person name="Calhoun S."/>
            <person name="Haridas S."/>
            <person name="Kuo A."/>
            <person name="Mondo S."/>
            <person name="Pangilinan J."/>
            <person name="Riley R."/>
            <person name="Labutti K."/>
            <person name="Andreopoulos B."/>
            <person name="Lipzen A."/>
            <person name="Chen C."/>
            <person name="Yanf M."/>
            <person name="Daum C."/>
            <person name="Ng V."/>
            <person name="Clum A."/>
            <person name="Steindorff A."/>
            <person name="Ohm R."/>
            <person name="Martin F."/>
            <person name="Silar P."/>
            <person name="Natvig D."/>
            <person name="Lalanne C."/>
            <person name="Gautier V."/>
            <person name="Ament-Velasquez S.L."/>
            <person name="Kruys A."/>
            <person name="Hutchinson M.I."/>
            <person name="Powell A.J."/>
            <person name="Barry K."/>
            <person name="Miller A.N."/>
            <person name="Grigoriev I.V."/>
            <person name="Debuchy R."/>
            <person name="Gladieux P."/>
            <person name="Thoren M.H."/>
            <person name="Johannesson H."/>
        </authorList>
    </citation>
    <scope>NUCLEOTIDE SEQUENCE</scope>
    <source>
        <strain evidence="1">SMH4607-1</strain>
    </source>
</reference>
<keyword evidence="2" id="KW-1185">Reference proteome</keyword>
<dbReference type="Proteomes" id="UP001172102">
    <property type="component" value="Unassembled WGS sequence"/>
</dbReference>
<name>A0AA40DQ41_9PEZI</name>
<sequence length="311" mass="34128">MLVRDSKRLGLLIGPLFVLLITSFSLWDLITHHELFSIAGHYSLAYFPILFSNTSAFSPNILPHPARDPSAHFFEVACTTAFAVVDGARVLQCLEPPADLPIAAPAPPPTAQGLYEGELALPALSVGSHDAHVFHGPEGGPYVMFGARSWVTCFGPRVFARLDPAGEGGVGPDLGGAEADARCLARYLPRLPTKNERVHQATNSLGITMCERADIACGPGGENTYYGYYSEYEPYVTVFRERPPFEVHAISKWPLWIHGQRRRINDTRTDMFYVVSTSWKAKGYKYHRYRGGGIDVQAGDVLGELGLCSDD</sequence>
<protein>
    <submittedName>
        <fullName evidence="1">Uncharacterized protein</fullName>
    </submittedName>
</protein>